<name>A0A6A6HQ94_9PLEO</name>
<dbReference type="OrthoDB" id="4500473at2759"/>
<keyword evidence="2" id="KW-1185">Reference proteome</keyword>
<sequence>MSQKPTYFLTPPRPYPPTGPIRLGAIIKSATIPDEPLCLPALPSTNDVSAFTEKNWSGSHMRKSSSRFGVWTSFLQMIFSIGGGISVHAEKEVKQHWEVGTMTTMTFVPSEKWLEDVVRSDEVRGYLLGNRWREKVYLITGVMIASSSQSFRATLEEKGLHINVGVDATAWTGVPVSVGPEGKWKRKEVAKTQSETEEKFVFAFRVREIRVKRKGGVKNHRLYDKGALFNAEKRRDEVGRDEEDVEVEGLGEEAEGAEFGLEMKGVRQALGDEEGEEECVCVMPEEQ</sequence>
<accession>A0A6A6HQ94</accession>
<dbReference type="GeneID" id="54574313"/>
<dbReference type="Proteomes" id="UP000800094">
    <property type="component" value="Unassembled WGS sequence"/>
</dbReference>
<dbReference type="RefSeq" id="XP_033675328.1">
    <property type="nucleotide sequence ID" value="XM_033820983.1"/>
</dbReference>
<dbReference type="AlphaFoldDB" id="A0A6A6HQ94"/>
<proteinExistence type="predicted"/>
<evidence type="ECO:0000313" key="1">
    <source>
        <dbReference type="EMBL" id="KAF2240324.1"/>
    </source>
</evidence>
<protein>
    <submittedName>
        <fullName evidence="1">Uncharacterized protein</fullName>
    </submittedName>
</protein>
<reference evidence="1" key="1">
    <citation type="journal article" date="2020" name="Stud. Mycol.">
        <title>101 Dothideomycetes genomes: a test case for predicting lifestyles and emergence of pathogens.</title>
        <authorList>
            <person name="Haridas S."/>
            <person name="Albert R."/>
            <person name="Binder M."/>
            <person name="Bloem J."/>
            <person name="Labutti K."/>
            <person name="Salamov A."/>
            <person name="Andreopoulos B."/>
            <person name="Baker S."/>
            <person name="Barry K."/>
            <person name="Bills G."/>
            <person name="Bluhm B."/>
            <person name="Cannon C."/>
            <person name="Castanera R."/>
            <person name="Culley D."/>
            <person name="Daum C."/>
            <person name="Ezra D."/>
            <person name="Gonzalez J."/>
            <person name="Henrissat B."/>
            <person name="Kuo A."/>
            <person name="Liang C."/>
            <person name="Lipzen A."/>
            <person name="Lutzoni F."/>
            <person name="Magnuson J."/>
            <person name="Mondo S."/>
            <person name="Nolan M."/>
            <person name="Ohm R."/>
            <person name="Pangilinan J."/>
            <person name="Park H.-J."/>
            <person name="Ramirez L."/>
            <person name="Alfaro M."/>
            <person name="Sun H."/>
            <person name="Tritt A."/>
            <person name="Yoshinaga Y."/>
            <person name="Zwiers L.-H."/>
            <person name="Turgeon B."/>
            <person name="Goodwin S."/>
            <person name="Spatafora J."/>
            <person name="Crous P."/>
            <person name="Grigoriev I."/>
        </authorList>
    </citation>
    <scope>NUCLEOTIDE SEQUENCE</scope>
    <source>
        <strain evidence="1">CBS 122368</strain>
    </source>
</reference>
<evidence type="ECO:0000313" key="2">
    <source>
        <dbReference type="Proteomes" id="UP000800094"/>
    </source>
</evidence>
<dbReference type="EMBL" id="ML987220">
    <property type="protein sequence ID" value="KAF2240324.1"/>
    <property type="molecule type" value="Genomic_DNA"/>
</dbReference>
<organism evidence="1 2">
    <name type="scientific">Trematosphaeria pertusa</name>
    <dbReference type="NCBI Taxonomy" id="390896"/>
    <lineage>
        <taxon>Eukaryota</taxon>
        <taxon>Fungi</taxon>
        <taxon>Dikarya</taxon>
        <taxon>Ascomycota</taxon>
        <taxon>Pezizomycotina</taxon>
        <taxon>Dothideomycetes</taxon>
        <taxon>Pleosporomycetidae</taxon>
        <taxon>Pleosporales</taxon>
        <taxon>Massarineae</taxon>
        <taxon>Trematosphaeriaceae</taxon>
        <taxon>Trematosphaeria</taxon>
    </lineage>
</organism>
<gene>
    <name evidence="1" type="ORF">BU26DRAFT_238824</name>
</gene>